<dbReference type="HOGENOM" id="CLU_100988_0_0_11"/>
<proteinExistence type="predicted"/>
<gene>
    <name evidence="1" type="ordered locus">RER_06070</name>
</gene>
<sequence>MIKCPTDSLPQFRPFWTGFRVPLISHRGLGHTEVMTSRGVVRSWDVGGMQGVIDSADTPGGSWTSWTSVVVHGFPGLVEGQEVEFEWNQLDEPADGYDFHTVQAWPVGEDHTPPGPPGFRAWDIDPDGTVHEVTDLDITDLDDTIAPPIGTPAIGVVTTWNGEEGWGVIDSADTPGGCWTFYSALHPDEVINARPGDSFSIGGGISALVVGEQVDFEWEPVIDQDGYKFRAIKVRPRRDIPPWRVERIGR</sequence>
<dbReference type="eggNOG" id="COG1278">
    <property type="taxonomic scope" value="Bacteria"/>
</dbReference>
<evidence type="ECO:0008006" key="3">
    <source>
        <dbReference type="Google" id="ProtNLM"/>
    </source>
</evidence>
<protein>
    <recommendedName>
        <fullName evidence="3">Cold shock domain-containing protein</fullName>
    </recommendedName>
</protein>
<dbReference type="InterPro" id="IPR012340">
    <property type="entry name" value="NA-bd_OB-fold"/>
</dbReference>
<evidence type="ECO:0000313" key="1">
    <source>
        <dbReference type="EMBL" id="BAH31315.1"/>
    </source>
</evidence>
<accession>C0ZNR3</accession>
<evidence type="ECO:0000313" key="2">
    <source>
        <dbReference type="Proteomes" id="UP000002204"/>
    </source>
</evidence>
<dbReference type="EMBL" id="AP008957">
    <property type="protein sequence ID" value="BAH31315.1"/>
    <property type="molecule type" value="Genomic_DNA"/>
</dbReference>
<dbReference type="KEGG" id="rer:RER_06070"/>
<dbReference type="Gene3D" id="2.40.50.140">
    <property type="entry name" value="Nucleic acid-binding proteins"/>
    <property type="match status" value="1"/>
</dbReference>
<dbReference type="Proteomes" id="UP000002204">
    <property type="component" value="Chromosome"/>
</dbReference>
<name>C0ZNR3_RHOE4</name>
<dbReference type="AlphaFoldDB" id="C0ZNR3"/>
<reference evidence="1 2" key="2">
    <citation type="journal article" date="2006" name="Environ. Microbiol.">
        <title>Sequence analysis of three plasmids harboured in Rhodococcus erythropolis strain PR4.</title>
        <authorList>
            <person name="Sekine M."/>
            <person name="Tanikawa S."/>
            <person name="Omata S."/>
            <person name="Saito M."/>
            <person name="Fujisawa T."/>
            <person name="Tsukatani N."/>
            <person name="Tajima T."/>
            <person name="Sekigawa T."/>
            <person name="Kosugi H."/>
            <person name="Matsuo Y."/>
            <person name="Nishiko R."/>
            <person name="Imamura K."/>
            <person name="Ito M."/>
            <person name="Narita H."/>
            <person name="Tago S."/>
            <person name="Fujita N."/>
            <person name="Harayama S."/>
        </authorList>
    </citation>
    <scope>NUCLEOTIDE SEQUENCE [LARGE SCALE GENOMIC DNA]</scope>
    <source>
        <strain evidence="2">PR4 / NBRC 100887</strain>
    </source>
</reference>
<reference evidence="2" key="1">
    <citation type="submission" date="2005-03" db="EMBL/GenBank/DDBJ databases">
        <title>Comparison of the complete genome sequences of Rhodococcus erythropolis PR4 and Rhodococcus opacus B4.</title>
        <authorList>
            <person name="Takarada H."/>
            <person name="Sekine M."/>
            <person name="Hosoyama A."/>
            <person name="Yamada R."/>
            <person name="Fujisawa T."/>
            <person name="Omata S."/>
            <person name="Shimizu A."/>
            <person name="Tsukatani N."/>
            <person name="Tanikawa S."/>
            <person name="Fujita N."/>
            <person name="Harayama S."/>
        </authorList>
    </citation>
    <scope>NUCLEOTIDE SEQUENCE [LARGE SCALE GENOMIC DNA]</scope>
    <source>
        <strain evidence="2">PR4 / NBRC 100887</strain>
    </source>
</reference>
<organism evidence="1 2">
    <name type="scientific">Rhodococcus erythropolis (strain PR4 / NBRC 100887)</name>
    <dbReference type="NCBI Taxonomy" id="234621"/>
    <lineage>
        <taxon>Bacteria</taxon>
        <taxon>Bacillati</taxon>
        <taxon>Actinomycetota</taxon>
        <taxon>Actinomycetes</taxon>
        <taxon>Mycobacteriales</taxon>
        <taxon>Nocardiaceae</taxon>
        <taxon>Rhodococcus</taxon>
        <taxon>Rhodococcus erythropolis group</taxon>
    </lineage>
</organism>